<evidence type="ECO:0000256" key="1">
    <source>
        <dbReference type="SAM" id="Phobius"/>
    </source>
</evidence>
<dbReference type="EMBL" id="BMIO01000004">
    <property type="protein sequence ID" value="GGD41411.1"/>
    <property type="molecule type" value="Genomic_DNA"/>
</dbReference>
<keyword evidence="1" id="KW-0812">Transmembrane</keyword>
<sequence length="395" mass="44124">MRAFLLQVHRYCGLACLLFLSLAALTGCVLVFRGPIDRALNADLYAAPAAQGMSSADNVAAVDAWAQRNPRIQVLGFPLITEPGRSIPVEVGAKPGEIAPAYDEVFLTPVSGEVVGTRDRAPAMTRHGFVNGVAEFHFDLLAGTWGRWLLGAVAALWFVLSLVGLYLTFPERGAFWKQWRRNWQFRRSSATPRLLLDLHRASGLWLLPFILLLAATSVALNFWGEFYAPTVTAISPLEHDLFDEDPPYPEGATAKLTFAEALPFAESHAREVGLEWEPARMLYMPDWNMYGVKFSPDGVLSYEKLGPVDHYFDADNGQWRHQVDPYNDTAGLVMIRVAYPLHSGEIFGFASLLIVFVLGLVTFGQSATGLYLWLKKRRSRVAQRRRQRAQKEVRA</sequence>
<dbReference type="PANTHER" id="PTHR34219">
    <property type="entry name" value="IRON-REGULATED INNER MEMBRANE PROTEIN-RELATED"/>
    <property type="match status" value="1"/>
</dbReference>
<feature type="transmembrane region" description="Helical" evidence="1">
    <location>
        <begin position="346"/>
        <end position="374"/>
    </location>
</feature>
<keyword evidence="1" id="KW-0472">Membrane</keyword>
<evidence type="ECO:0008006" key="4">
    <source>
        <dbReference type="Google" id="ProtNLM"/>
    </source>
</evidence>
<dbReference type="Pfam" id="PF03929">
    <property type="entry name" value="PepSY_TM"/>
    <property type="match status" value="1"/>
</dbReference>
<name>A0A916YEA3_9SPHN</name>
<protein>
    <recommendedName>
        <fullName evidence="4">Peptidase</fullName>
    </recommendedName>
</protein>
<reference evidence="2 3" key="1">
    <citation type="journal article" date="2014" name="Int. J. Syst. Evol. Microbiol.">
        <title>Complete genome sequence of Corynebacterium casei LMG S-19264T (=DSM 44701T), isolated from a smear-ripened cheese.</title>
        <authorList>
            <consortium name="US DOE Joint Genome Institute (JGI-PGF)"/>
            <person name="Walter F."/>
            <person name="Albersmeier A."/>
            <person name="Kalinowski J."/>
            <person name="Ruckert C."/>
        </authorList>
    </citation>
    <scope>NUCLEOTIDE SEQUENCE [LARGE SCALE GENOMIC DNA]</scope>
    <source>
        <strain evidence="2 3">CGMCC 1.15358</strain>
    </source>
</reference>
<dbReference type="Proteomes" id="UP000598997">
    <property type="component" value="Unassembled WGS sequence"/>
</dbReference>
<evidence type="ECO:0000313" key="3">
    <source>
        <dbReference type="Proteomes" id="UP000598997"/>
    </source>
</evidence>
<keyword evidence="3" id="KW-1185">Reference proteome</keyword>
<dbReference type="RefSeq" id="WP_066766666.1">
    <property type="nucleotide sequence ID" value="NZ_BMIO01000004.1"/>
</dbReference>
<dbReference type="PANTHER" id="PTHR34219:SF5">
    <property type="entry name" value="BLR4505 PROTEIN"/>
    <property type="match status" value="1"/>
</dbReference>
<proteinExistence type="predicted"/>
<gene>
    <name evidence="2" type="ORF">GCM10010989_14280</name>
</gene>
<evidence type="ECO:0000313" key="2">
    <source>
        <dbReference type="EMBL" id="GGD41411.1"/>
    </source>
</evidence>
<organism evidence="2 3">
    <name type="scientific">Croceicoccus pelagius</name>
    <dbReference type="NCBI Taxonomy" id="1703341"/>
    <lineage>
        <taxon>Bacteria</taxon>
        <taxon>Pseudomonadati</taxon>
        <taxon>Pseudomonadota</taxon>
        <taxon>Alphaproteobacteria</taxon>
        <taxon>Sphingomonadales</taxon>
        <taxon>Erythrobacteraceae</taxon>
        <taxon>Croceicoccus</taxon>
    </lineage>
</organism>
<feature type="transmembrane region" description="Helical" evidence="1">
    <location>
        <begin position="203"/>
        <end position="223"/>
    </location>
</feature>
<feature type="transmembrane region" description="Helical" evidence="1">
    <location>
        <begin position="148"/>
        <end position="169"/>
    </location>
</feature>
<dbReference type="PROSITE" id="PS51257">
    <property type="entry name" value="PROKAR_LIPOPROTEIN"/>
    <property type="match status" value="1"/>
</dbReference>
<dbReference type="InterPro" id="IPR005625">
    <property type="entry name" value="PepSY-ass_TM"/>
</dbReference>
<dbReference type="OrthoDB" id="7626573at2"/>
<feature type="transmembrane region" description="Helical" evidence="1">
    <location>
        <begin position="12"/>
        <end position="32"/>
    </location>
</feature>
<accession>A0A916YEA3</accession>
<dbReference type="AlphaFoldDB" id="A0A916YEA3"/>
<comment type="caution">
    <text evidence="2">The sequence shown here is derived from an EMBL/GenBank/DDBJ whole genome shotgun (WGS) entry which is preliminary data.</text>
</comment>
<keyword evidence="1" id="KW-1133">Transmembrane helix</keyword>